<comment type="caution">
    <text evidence="1">The sequence shown here is derived from an EMBL/GenBank/DDBJ whole genome shotgun (WGS) entry which is preliminary data.</text>
</comment>
<evidence type="ECO:0000313" key="2">
    <source>
        <dbReference type="Proteomes" id="UP001497535"/>
    </source>
</evidence>
<proteinExistence type="predicted"/>
<dbReference type="Proteomes" id="UP001497535">
    <property type="component" value="Unassembled WGS sequence"/>
</dbReference>
<reference evidence="1" key="1">
    <citation type="submission" date="2023-11" db="EMBL/GenBank/DDBJ databases">
        <authorList>
            <person name="Poullet M."/>
        </authorList>
    </citation>
    <scope>NUCLEOTIDE SEQUENCE</scope>
    <source>
        <strain evidence="1">E1834</strain>
    </source>
</reference>
<organism evidence="1 2">
    <name type="scientific">Meloidogyne enterolobii</name>
    <name type="common">Root-knot nematode worm</name>
    <name type="synonym">Meloidogyne mayaguensis</name>
    <dbReference type="NCBI Taxonomy" id="390850"/>
    <lineage>
        <taxon>Eukaryota</taxon>
        <taxon>Metazoa</taxon>
        <taxon>Ecdysozoa</taxon>
        <taxon>Nematoda</taxon>
        <taxon>Chromadorea</taxon>
        <taxon>Rhabditida</taxon>
        <taxon>Tylenchina</taxon>
        <taxon>Tylenchomorpha</taxon>
        <taxon>Tylenchoidea</taxon>
        <taxon>Meloidogynidae</taxon>
        <taxon>Meloidogyninae</taxon>
        <taxon>Meloidogyne</taxon>
    </lineage>
</organism>
<sequence>MLLEIDLVEVGFGKGFLPDKYIEINGRITNVRSAFYVYLLEGPYPKADEPFRFASHHQIRPQIVLDSWSKSGGSGGVNYHRSPLQIGQPLILKFVAAPKNTTTTIPSIINLVDQGLGIGFTYPKHIIIFGTPVAPTRFDISLVEEGVPEETADIPFHLSADFSQKKVITDTWVRGTGWIGKESTEVLPFKVGQSFELGFRTADKNGIDILVDRNLVLTLNRNDLSKITQLEIKGAIVVKYLIMCKKRF</sequence>
<dbReference type="EMBL" id="CAVMJV010000012">
    <property type="protein sequence ID" value="CAK5047460.1"/>
    <property type="molecule type" value="Genomic_DNA"/>
</dbReference>
<gene>
    <name evidence="1" type="ORF">MENTE1834_LOCUS12427</name>
</gene>
<accession>A0ACB0YHS5</accession>
<name>A0ACB0YHS5_MELEN</name>
<evidence type="ECO:0000313" key="1">
    <source>
        <dbReference type="EMBL" id="CAK5047460.1"/>
    </source>
</evidence>
<keyword evidence="2" id="KW-1185">Reference proteome</keyword>
<protein>
    <submittedName>
        <fullName evidence="1">Uncharacterized protein</fullName>
    </submittedName>
</protein>